<feature type="transmembrane region" description="Helical" evidence="1">
    <location>
        <begin position="20"/>
        <end position="48"/>
    </location>
</feature>
<name>A0AAF0Z836_9MICO</name>
<sequence length="188" mass="18843">MTPADAPPPTSPAVIAGDVVRALVAASIVVGAVLYGPVGAALLSLVLLGSVVPRALGLHGYGDPALGLVLSAAAWAGLLDLYEAVPWLDLVMHLVATAALAALVWLVLRRAGAVSGPGEASLRRPRLGVVVSVTGLGSLLALLWEIGEWAGATYVDGSINVGYTDTVSDLAVGTLGALVAGLVLARRS</sequence>
<dbReference type="Pfam" id="PF09997">
    <property type="entry name" value="DUF2238"/>
    <property type="match status" value="1"/>
</dbReference>
<feature type="transmembrane region" description="Helical" evidence="1">
    <location>
        <begin position="129"/>
        <end position="147"/>
    </location>
</feature>
<feature type="transmembrane region" description="Helical" evidence="1">
    <location>
        <begin position="60"/>
        <end position="78"/>
    </location>
</feature>
<dbReference type="InterPro" id="IPR014509">
    <property type="entry name" value="YjdF-like"/>
</dbReference>
<organism evidence="2 3">
    <name type="scientific">Sanguibacter biliveldensis</name>
    <dbReference type="NCBI Taxonomy" id="3030830"/>
    <lineage>
        <taxon>Bacteria</taxon>
        <taxon>Bacillati</taxon>
        <taxon>Actinomycetota</taxon>
        <taxon>Actinomycetes</taxon>
        <taxon>Micrococcales</taxon>
        <taxon>Sanguibacteraceae</taxon>
        <taxon>Sanguibacter</taxon>
    </lineage>
</organism>
<dbReference type="AlphaFoldDB" id="A0AAF0Z836"/>
<proteinExistence type="predicted"/>
<dbReference type="Proteomes" id="UP001304340">
    <property type="component" value="Chromosome"/>
</dbReference>
<feature type="transmembrane region" description="Helical" evidence="1">
    <location>
        <begin position="167"/>
        <end position="185"/>
    </location>
</feature>
<evidence type="ECO:0000313" key="3">
    <source>
        <dbReference type="Proteomes" id="UP001304340"/>
    </source>
</evidence>
<reference evidence="3" key="1">
    <citation type="submission" date="2023-11" db="EMBL/GenBank/DDBJ databases">
        <authorList>
            <person name="Helweg L.P."/>
            <person name="Kiel A."/>
            <person name="Hitz F."/>
            <person name="Ruckert-Reed C."/>
            <person name="Busche T."/>
            <person name="Kaltschmidt B."/>
            <person name="Kaltschmidt C."/>
        </authorList>
    </citation>
    <scope>NUCLEOTIDE SEQUENCE [LARGE SCALE GENOMIC DNA]</scope>
    <source>
        <strain evidence="3">4.1</strain>
    </source>
</reference>
<evidence type="ECO:0008006" key="4">
    <source>
        <dbReference type="Google" id="ProtNLM"/>
    </source>
</evidence>
<gene>
    <name evidence="2" type="ORF">SANBI_000058</name>
</gene>
<evidence type="ECO:0000256" key="1">
    <source>
        <dbReference type="SAM" id="Phobius"/>
    </source>
</evidence>
<keyword evidence="1" id="KW-0472">Membrane</keyword>
<evidence type="ECO:0000313" key="2">
    <source>
        <dbReference type="EMBL" id="WPF82454.1"/>
    </source>
</evidence>
<accession>A0AAF0Z836</accession>
<dbReference type="RefSeq" id="WP_319157854.1">
    <property type="nucleotide sequence ID" value="NZ_CP138359.1"/>
</dbReference>
<feature type="transmembrane region" description="Helical" evidence="1">
    <location>
        <begin position="90"/>
        <end position="108"/>
    </location>
</feature>
<protein>
    <recommendedName>
        <fullName evidence="4">DUF2238 domain-containing protein</fullName>
    </recommendedName>
</protein>
<dbReference type="KEGG" id="sbil:SANBI_000058"/>
<keyword evidence="1" id="KW-1133">Transmembrane helix</keyword>
<keyword evidence="1" id="KW-0812">Transmembrane</keyword>
<keyword evidence="3" id="KW-1185">Reference proteome</keyword>
<dbReference type="EMBL" id="CP138359">
    <property type="protein sequence ID" value="WPF82454.1"/>
    <property type="molecule type" value="Genomic_DNA"/>
</dbReference>